<dbReference type="SUPFAM" id="SSF81901">
    <property type="entry name" value="HCP-like"/>
    <property type="match status" value="1"/>
</dbReference>
<dbReference type="OrthoDB" id="193263at2759"/>
<feature type="compositionally biased region" description="Basic residues" evidence="5">
    <location>
        <begin position="618"/>
        <end position="630"/>
    </location>
</feature>
<feature type="region of interest" description="Disordered" evidence="5">
    <location>
        <begin position="231"/>
        <end position="257"/>
    </location>
</feature>
<feature type="region of interest" description="Disordered" evidence="5">
    <location>
        <begin position="105"/>
        <end position="132"/>
    </location>
</feature>
<feature type="compositionally biased region" description="Basic and acidic residues" evidence="5">
    <location>
        <begin position="174"/>
        <end position="187"/>
    </location>
</feature>
<feature type="domain" description="MYND-type" evidence="6">
    <location>
        <begin position="334"/>
        <end position="375"/>
    </location>
</feature>
<dbReference type="SUPFAM" id="SSF144232">
    <property type="entry name" value="HIT/MYND zinc finger-like"/>
    <property type="match status" value="1"/>
</dbReference>
<evidence type="ECO:0000256" key="3">
    <source>
        <dbReference type="ARBA" id="ARBA00022833"/>
    </source>
</evidence>
<evidence type="ECO:0000259" key="6">
    <source>
        <dbReference type="PROSITE" id="PS50865"/>
    </source>
</evidence>
<accession>K0TA69</accession>
<keyword evidence="2 4" id="KW-0863">Zinc-finger</keyword>
<feature type="region of interest" description="Disordered" evidence="5">
    <location>
        <begin position="609"/>
        <end position="630"/>
    </location>
</feature>
<dbReference type="PROSITE" id="PS50865">
    <property type="entry name" value="ZF_MYND_2"/>
    <property type="match status" value="1"/>
</dbReference>
<dbReference type="Pfam" id="PF08238">
    <property type="entry name" value="Sel1"/>
    <property type="match status" value="3"/>
</dbReference>
<feature type="non-terminal residue" evidence="7">
    <location>
        <position position="1"/>
    </location>
</feature>
<dbReference type="InterPro" id="IPR002893">
    <property type="entry name" value="Znf_MYND"/>
</dbReference>
<dbReference type="PANTHER" id="PTHR43628">
    <property type="entry name" value="ACTIVATOR OF C KINASE PROTEIN 1-RELATED"/>
    <property type="match status" value="1"/>
</dbReference>
<dbReference type="eggNOG" id="KOG1550">
    <property type="taxonomic scope" value="Eukaryota"/>
</dbReference>
<evidence type="ECO:0000256" key="2">
    <source>
        <dbReference type="ARBA" id="ARBA00022771"/>
    </source>
</evidence>
<evidence type="ECO:0000313" key="8">
    <source>
        <dbReference type="Proteomes" id="UP000266841"/>
    </source>
</evidence>
<keyword evidence="3" id="KW-0862">Zinc</keyword>
<sequence length="630" mass="69146">AEGGPAAVKVPGHRRHLDALDPFVPLGVLAVMCGPPPPQGPLLEQVRGRRRDAVGGPNPSPLMQAGCSFPSSSVPSPGRTPLAFLHHYRLVGDARERLRRPLRAGQGAPSLPQLPSMMSPAPPFLGRGGLDSTFRSLQDGRSIVSALDIGPRHPLLVRRAWENTVSLTASRLARISDRSDSPEDQESRGASPGESAGPAEASIAPPSSKSRPNELEAMPFCVSQIAAPAPRMFGSRPLPPPIRAGDGSGPAAGHRQGWGMRRCRTLDANLRIASEMRLSLVGIARGADEFDEFDAMFKRKERRSTTKALQFGNVLTQNRRPAIKNAMPKDDEICANCGKEGSDTVKLKNCTACRLVKYCGVVCQRAHRKQHKKACKQRAAELKDEELYSQGHKRPEEHFCPICTLPIAFPLKEHSGINSCCMKRVCYGCHVAAQQRGIKGCLYCRTLPPENDEDTLAMVHARVAKKDPEAINHLGEKYCHGRLGLQKDMQRAVELWTEAAELGSVEALNNLGVAYHSGAGVKQDLAKGIHFWRKAAMQGHDQCRHNLGCDELREGNYDRAVRHFLIAAKMGFAHSFVVIRDMFAKGTATKEQYAEALKGYQDAVEEMKNSDRDEAKRVLGHQKQRFPRKK</sequence>
<feature type="compositionally biased region" description="Low complexity" evidence="5">
    <location>
        <begin position="108"/>
        <end position="119"/>
    </location>
</feature>
<organism evidence="7 8">
    <name type="scientific">Thalassiosira oceanica</name>
    <name type="common">Marine diatom</name>
    <dbReference type="NCBI Taxonomy" id="159749"/>
    <lineage>
        <taxon>Eukaryota</taxon>
        <taxon>Sar</taxon>
        <taxon>Stramenopiles</taxon>
        <taxon>Ochrophyta</taxon>
        <taxon>Bacillariophyta</taxon>
        <taxon>Coscinodiscophyceae</taxon>
        <taxon>Thalassiosirophycidae</taxon>
        <taxon>Thalassiosirales</taxon>
        <taxon>Thalassiosiraceae</taxon>
        <taxon>Thalassiosira</taxon>
    </lineage>
</organism>
<keyword evidence="8" id="KW-1185">Reference proteome</keyword>
<protein>
    <recommendedName>
        <fullName evidence="6">MYND-type domain-containing protein</fullName>
    </recommendedName>
</protein>
<dbReference type="Gene3D" id="1.25.40.10">
    <property type="entry name" value="Tetratricopeptide repeat domain"/>
    <property type="match status" value="1"/>
</dbReference>
<evidence type="ECO:0000256" key="4">
    <source>
        <dbReference type="PROSITE-ProRule" id="PRU00134"/>
    </source>
</evidence>
<proteinExistence type="predicted"/>
<evidence type="ECO:0000256" key="5">
    <source>
        <dbReference type="SAM" id="MobiDB-lite"/>
    </source>
</evidence>
<dbReference type="InterPro" id="IPR011990">
    <property type="entry name" value="TPR-like_helical_dom_sf"/>
</dbReference>
<dbReference type="PROSITE" id="PS01360">
    <property type="entry name" value="ZF_MYND_1"/>
    <property type="match status" value="1"/>
</dbReference>
<dbReference type="InterPro" id="IPR006597">
    <property type="entry name" value="Sel1-like"/>
</dbReference>
<dbReference type="InterPro" id="IPR052945">
    <property type="entry name" value="Mitotic_Regulator"/>
</dbReference>
<dbReference type="Gene3D" id="6.10.140.2220">
    <property type="match status" value="1"/>
</dbReference>
<dbReference type="AlphaFoldDB" id="K0TA69"/>
<dbReference type="PANTHER" id="PTHR43628:SF1">
    <property type="entry name" value="CHITIN SYNTHASE REGULATORY FACTOR 2-RELATED"/>
    <property type="match status" value="1"/>
</dbReference>
<evidence type="ECO:0000256" key="1">
    <source>
        <dbReference type="ARBA" id="ARBA00022723"/>
    </source>
</evidence>
<name>K0TA69_THAOC</name>
<keyword evidence="1" id="KW-0479">Metal-binding</keyword>
<gene>
    <name evidence="7" type="ORF">THAOC_04346</name>
</gene>
<dbReference type="GO" id="GO:0008270">
    <property type="term" value="F:zinc ion binding"/>
    <property type="evidence" value="ECO:0007669"/>
    <property type="project" value="UniProtKB-KW"/>
</dbReference>
<comment type="caution">
    <text evidence="7">The sequence shown here is derived from an EMBL/GenBank/DDBJ whole genome shotgun (WGS) entry which is preliminary data.</text>
</comment>
<evidence type="ECO:0000313" key="7">
    <source>
        <dbReference type="EMBL" id="EJK74004.1"/>
    </source>
</evidence>
<reference evidence="7 8" key="1">
    <citation type="journal article" date="2012" name="Genome Biol.">
        <title>Genome and low-iron response of an oceanic diatom adapted to chronic iron limitation.</title>
        <authorList>
            <person name="Lommer M."/>
            <person name="Specht M."/>
            <person name="Roy A.S."/>
            <person name="Kraemer L."/>
            <person name="Andreson R."/>
            <person name="Gutowska M.A."/>
            <person name="Wolf J."/>
            <person name="Bergner S.V."/>
            <person name="Schilhabel M.B."/>
            <person name="Klostermeier U.C."/>
            <person name="Beiko R.G."/>
            <person name="Rosenstiel P."/>
            <person name="Hippler M."/>
            <person name="Laroche J."/>
        </authorList>
    </citation>
    <scope>NUCLEOTIDE SEQUENCE [LARGE SCALE GENOMIC DNA]</scope>
    <source>
        <strain evidence="7 8">CCMP1005</strain>
    </source>
</reference>
<dbReference type="Proteomes" id="UP000266841">
    <property type="component" value="Unassembled WGS sequence"/>
</dbReference>
<feature type="region of interest" description="Disordered" evidence="5">
    <location>
        <begin position="173"/>
        <end position="213"/>
    </location>
</feature>
<dbReference type="EMBL" id="AGNL01004033">
    <property type="protein sequence ID" value="EJK74004.1"/>
    <property type="molecule type" value="Genomic_DNA"/>
</dbReference>
<dbReference type="Pfam" id="PF01753">
    <property type="entry name" value="zf-MYND"/>
    <property type="match status" value="1"/>
</dbReference>
<dbReference type="SMART" id="SM00671">
    <property type="entry name" value="SEL1"/>
    <property type="match status" value="2"/>
</dbReference>